<sequence>MLKNRIINIFFLLLKSGLWKNANLDTELFPLTNREWEEIYKISINQTVECIVFDGIQKLEPKYQPSKSLLLNWAVRVEKHAQRNERMNEIIIKLHSVFLGHHVNSILLKGQGLAMCYDNPSRRVCGDIDLFFEDKTSYTKAFNIINEKGLEINSMPGFSSEYNFEGFEVEHHQNMFDIHNPFVQKTLEKIRLDEVNNFTTLNIENTKIKLPSALETIIQANSHILKHLLSYGIGIRQLCDSARIYAHYKEELRSKNLKEIYSKLGIKNWIDMLHHLLVKYLGLEESNLPYNLTTNLNADWMMEDILVSGNFGFHNANFADKEVNLNGGRANKKRRIWKSFLKYVKVTPSEAIWFPIMQYYSRFKI</sequence>
<organism evidence="1 2">
    <name type="scientific">Sphingobacterium mizutaii</name>
    <dbReference type="NCBI Taxonomy" id="1010"/>
    <lineage>
        <taxon>Bacteria</taxon>
        <taxon>Pseudomonadati</taxon>
        <taxon>Bacteroidota</taxon>
        <taxon>Sphingobacteriia</taxon>
        <taxon>Sphingobacteriales</taxon>
        <taxon>Sphingobacteriaceae</taxon>
        <taxon>Sphingobacterium</taxon>
    </lineage>
</organism>
<evidence type="ECO:0008006" key="3">
    <source>
        <dbReference type="Google" id="ProtNLM"/>
    </source>
</evidence>
<dbReference type="EMBL" id="LT906468">
    <property type="protein sequence ID" value="SNV51310.1"/>
    <property type="molecule type" value="Genomic_DNA"/>
</dbReference>
<dbReference type="Pfam" id="PF14907">
    <property type="entry name" value="NTP_transf_5"/>
    <property type="match status" value="1"/>
</dbReference>
<dbReference type="AlphaFoldDB" id="A0AAJ4XC06"/>
<protein>
    <recommendedName>
        <fullName evidence="3">Nucleotidyltransferase family protein</fullName>
    </recommendedName>
</protein>
<evidence type="ECO:0000313" key="2">
    <source>
        <dbReference type="Proteomes" id="UP000215355"/>
    </source>
</evidence>
<name>A0AAJ4XC06_9SPHI</name>
<accession>A0AAJ4XC06</accession>
<reference evidence="1 2" key="1">
    <citation type="submission" date="2017-06" db="EMBL/GenBank/DDBJ databases">
        <authorList>
            <consortium name="Pathogen Informatics"/>
        </authorList>
    </citation>
    <scope>NUCLEOTIDE SEQUENCE [LARGE SCALE GENOMIC DNA]</scope>
    <source>
        <strain evidence="1 2">NCTC12149</strain>
    </source>
</reference>
<dbReference type="KEGG" id="smiz:4412673_02343"/>
<evidence type="ECO:0000313" key="1">
    <source>
        <dbReference type="EMBL" id="SNV51310.1"/>
    </source>
</evidence>
<dbReference type="Proteomes" id="UP000215355">
    <property type="component" value="Chromosome 1"/>
</dbReference>
<gene>
    <name evidence="1" type="ORF">SAMEA4412673_02343</name>
</gene>
<dbReference type="RefSeq" id="WP_093097012.1">
    <property type="nucleotide sequence ID" value="NZ_FNGK01000001.1"/>
</dbReference>
<proteinExistence type="predicted"/>
<dbReference type="InterPro" id="IPR039498">
    <property type="entry name" value="NTP_transf_5"/>
</dbReference>